<keyword evidence="5" id="KW-1185">Reference proteome</keyword>
<sequence>MTTAAALLARHVVRAAGEPLPERTRRGAKAVLLHNLIVGLGAHGMPLPGISGSWALPWTERPQTAPDLAFATALRMGARAQHDEHPRSVTHLGSAVTPACLAIAAGYQVGGVLGTALLPHARARGMRSTGVVGPIAAAAGAAVVLGLDEAATAHAIALAANRAAGFTQVWLEGTDEWRLQTAAAARDGLESAMWAASGARGATAAIEGRSGLLHALGIDAEGVTSIVDALPGALADEPVIAHMLLKAHPVCAINQAAVEVAIGLRAELPNADPSTIVRVRVRLSDADAAYPGIDIARPPSSWAQAMMDARQGVAIALADGRVDADALHPGSAESQRLRALVDVAGGLPAAAAHGAAIEIELADGRRLDGAAERVEVDARRSARMALDLLPAAGLPLALAERLPTLIAGLDESDGVARLIEALDGIAPWEALCHA</sequence>
<reference evidence="4 5" key="1">
    <citation type="journal article" date="2019" name="Int. J. Syst. Evol. Microbiol.">
        <title>The Global Catalogue of Microorganisms (GCM) 10K type strain sequencing project: providing services to taxonomists for standard genome sequencing and annotation.</title>
        <authorList>
            <consortium name="The Broad Institute Genomics Platform"/>
            <consortium name="The Broad Institute Genome Sequencing Center for Infectious Disease"/>
            <person name="Wu L."/>
            <person name="Ma J."/>
        </authorList>
    </citation>
    <scope>NUCLEOTIDE SEQUENCE [LARGE SCALE GENOMIC DNA]</scope>
    <source>
        <strain evidence="4 5">JCM 12398</strain>
    </source>
</reference>
<protein>
    <recommendedName>
        <fullName evidence="6">2-methylcitrate dehydratase PrpD</fullName>
    </recommendedName>
</protein>
<dbReference type="Pfam" id="PF19305">
    <property type="entry name" value="MmgE_PrpD_C"/>
    <property type="match status" value="1"/>
</dbReference>
<dbReference type="RefSeq" id="WP_343919184.1">
    <property type="nucleotide sequence ID" value="NZ_BAAAKK010000004.1"/>
</dbReference>
<dbReference type="EMBL" id="BAAAKK010000004">
    <property type="protein sequence ID" value="GAA1422721.1"/>
    <property type="molecule type" value="Genomic_DNA"/>
</dbReference>
<feature type="domain" description="MmgE/PrpD N-terminal" evidence="2">
    <location>
        <begin position="8"/>
        <end position="217"/>
    </location>
</feature>
<comment type="similarity">
    <text evidence="1">Belongs to the PrpD family.</text>
</comment>
<evidence type="ECO:0000259" key="3">
    <source>
        <dbReference type="Pfam" id="PF19305"/>
    </source>
</evidence>
<dbReference type="InterPro" id="IPR045336">
    <property type="entry name" value="MmgE_PrpD_N"/>
</dbReference>
<dbReference type="Gene3D" id="3.30.1330.120">
    <property type="entry name" value="2-methylcitrate dehydratase PrpD"/>
    <property type="match status" value="1"/>
</dbReference>
<gene>
    <name evidence="4" type="ORF">GCM10009640_15930</name>
</gene>
<dbReference type="PANTHER" id="PTHR16943">
    <property type="entry name" value="2-METHYLCITRATE DEHYDRATASE-RELATED"/>
    <property type="match status" value="1"/>
</dbReference>
<dbReference type="Proteomes" id="UP001501266">
    <property type="component" value="Unassembled WGS sequence"/>
</dbReference>
<dbReference type="InterPro" id="IPR036148">
    <property type="entry name" value="MmgE/PrpD_sf"/>
</dbReference>
<dbReference type="InterPro" id="IPR042188">
    <property type="entry name" value="MmgE/PrpD_sf_2"/>
</dbReference>
<evidence type="ECO:0008006" key="6">
    <source>
        <dbReference type="Google" id="ProtNLM"/>
    </source>
</evidence>
<comment type="caution">
    <text evidence="4">The sequence shown here is derived from an EMBL/GenBank/DDBJ whole genome shotgun (WGS) entry which is preliminary data.</text>
</comment>
<evidence type="ECO:0000313" key="5">
    <source>
        <dbReference type="Proteomes" id="UP001501266"/>
    </source>
</evidence>
<accession>A0ABN1YUB6</accession>
<evidence type="ECO:0000256" key="1">
    <source>
        <dbReference type="ARBA" id="ARBA00006174"/>
    </source>
</evidence>
<evidence type="ECO:0000259" key="2">
    <source>
        <dbReference type="Pfam" id="PF03972"/>
    </source>
</evidence>
<feature type="domain" description="MmgE/PrpD C-terminal" evidence="3">
    <location>
        <begin position="248"/>
        <end position="342"/>
    </location>
</feature>
<dbReference type="SUPFAM" id="SSF103378">
    <property type="entry name" value="2-methylcitrate dehydratase PrpD"/>
    <property type="match status" value="1"/>
</dbReference>
<organism evidence="4 5">
    <name type="scientific">Agrococcus citreus</name>
    <dbReference type="NCBI Taxonomy" id="84643"/>
    <lineage>
        <taxon>Bacteria</taxon>
        <taxon>Bacillati</taxon>
        <taxon>Actinomycetota</taxon>
        <taxon>Actinomycetes</taxon>
        <taxon>Micrococcales</taxon>
        <taxon>Microbacteriaceae</taxon>
        <taxon>Agrococcus</taxon>
    </lineage>
</organism>
<proteinExistence type="inferred from homology"/>
<dbReference type="InterPro" id="IPR005656">
    <property type="entry name" value="MmgE_PrpD"/>
</dbReference>
<dbReference type="InterPro" id="IPR042183">
    <property type="entry name" value="MmgE/PrpD_sf_1"/>
</dbReference>
<evidence type="ECO:0000313" key="4">
    <source>
        <dbReference type="EMBL" id="GAA1422721.1"/>
    </source>
</evidence>
<dbReference type="Pfam" id="PF03972">
    <property type="entry name" value="MmgE_PrpD_N"/>
    <property type="match status" value="1"/>
</dbReference>
<name>A0ABN1YUB6_9MICO</name>
<dbReference type="InterPro" id="IPR045337">
    <property type="entry name" value="MmgE_PrpD_C"/>
</dbReference>
<dbReference type="Gene3D" id="1.10.4100.10">
    <property type="entry name" value="2-methylcitrate dehydratase PrpD"/>
    <property type="match status" value="1"/>
</dbReference>
<dbReference type="PANTHER" id="PTHR16943:SF8">
    <property type="entry name" value="2-METHYLCITRATE DEHYDRATASE"/>
    <property type="match status" value="1"/>
</dbReference>